<protein>
    <submittedName>
        <fullName evidence="5">FtsP/CotA-like multicopper oxidase with cupredoxin domain</fullName>
    </submittedName>
</protein>
<accession>A0A3N4Z3L7</accession>
<evidence type="ECO:0000256" key="1">
    <source>
        <dbReference type="ARBA" id="ARBA00010609"/>
    </source>
</evidence>
<keyword evidence="6" id="KW-1185">Reference proteome</keyword>
<dbReference type="GO" id="GO:0005507">
    <property type="term" value="F:copper ion binding"/>
    <property type="evidence" value="ECO:0007669"/>
    <property type="project" value="InterPro"/>
</dbReference>
<evidence type="ECO:0000259" key="3">
    <source>
        <dbReference type="Pfam" id="PF07731"/>
    </source>
</evidence>
<feature type="domain" description="Plastocyanin-like" evidence="3">
    <location>
        <begin position="426"/>
        <end position="522"/>
    </location>
</feature>
<dbReference type="Pfam" id="PF07732">
    <property type="entry name" value="Cu-oxidase_3"/>
    <property type="match status" value="1"/>
</dbReference>
<sequence>MEVTRRDLFKIGAVGGLGAVALAGPWGGTLQGKSASKLRDRNFPARYASAFYRPPVLTPYERTVDAEGAPLHKYEVSQTTGLARLVRGGLLTPVLTYNGTVPGPTISVDRGVRVNLRVRNKLPLVHPQWGHTLDTSTHLHGSASLPQFDGYANDLTYPAYKKYYQFPNHQPARTIWYHDHASHHTAHNVYSGLAAQYHIHDEAERELLPQGDFDVPLTIGDAMFEESGRLAFDDNSTSGLWGDVILVNGVAWPVMKVQPRIYRFRVLNASISRSYRFRLSTGDPVTVVATDGGLVPTARQVTSWRHAPAERYEVLIDFRRHRGRRVELRNSSNENNVDYDYTDRIMAFDVLNVEPTKTRYDAQGVLGPDPTWDTLPTTLVSSETMDLQESWSVKKRHFRLKKNDLGVWTIGDQRWDDVIASGFTQVLANPGLNDTEVWTLENSSGGWFHPVHIHLVDFKILSRNGRPAFDYEQGPKDTVYLGEGETVRLLIKFGPHEGRYMVHCHNLPHEDHDMMAQFQVGNPGYPDPNDPIEAAQCVPDDDA</sequence>
<dbReference type="Pfam" id="PF07731">
    <property type="entry name" value="Cu-oxidase_2"/>
    <property type="match status" value="1"/>
</dbReference>
<dbReference type="InterPro" id="IPR008972">
    <property type="entry name" value="Cupredoxin"/>
</dbReference>
<gene>
    <name evidence="5" type="ORF">EDD32_1606</name>
</gene>
<dbReference type="EMBL" id="RKRA01000001">
    <property type="protein sequence ID" value="RPF27137.1"/>
    <property type="molecule type" value="Genomic_DNA"/>
</dbReference>
<dbReference type="InterPro" id="IPR045087">
    <property type="entry name" value="Cu-oxidase_fam"/>
</dbReference>
<dbReference type="AlphaFoldDB" id="A0A3N4Z3L7"/>
<dbReference type="OrthoDB" id="345021at2"/>
<feature type="domain" description="Plastocyanin-like" evidence="2">
    <location>
        <begin position="243"/>
        <end position="320"/>
    </location>
</feature>
<dbReference type="InterPro" id="IPR011707">
    <property type="entry name" value="Cu-oxidase-like_N"/>
</dbReference>
<evidence type="ECO:0000259" key="2">
    <source>
        <dbReference type="Pfam" id="PF00394"/>
    </source>
</evidence>
<comment type="similarity">
    <text evidence="1">Belongs to the multicopper oxidase family.</text>
</comment>
<evidence type="ECO:0000313" key="6">
    <source>
        <dbReference type="Proteomes" id="UP000280726"/>
    </source>
</evidence>
<dbReference type="SUPFAM" id="SSF49503">
    <property type="entry name" value="Cupredoxins"/>
    <property type="match status" value="2"/>
</dbReference>
<dbReference type="InterPro" id="IPR001117">
    <property type="entry name" value="Cu-oxidase_2nd"/>
</dbReference>
<proteinExistence type="inferred from homology"/>
<dbReference type="GO" id="GO:0016491">
    <property type="term" value="F:oxidoreductase activity"/>
    <property type="evidence" value="ECO:0007669"/>
    <property type="project" value="InterPro"/>
</dbReference>
<name>A0A3N4Z3L7_9MICO</name>
<comment type="caution">
    <text evidence="5">The sequence shown here is derived from an EMBL/GenBank/DDBJ whole genome shotgun (WGS) entry which is preliminary data.</text>
</comment>
<dbReference type="CDD" id="cd13889">
    <property type="entry name" value="CuRO_3_BOD"/>
    <property type="match status" value="1"/>
</dbReference>
<dbReference type="InterPro" id="IPR011706">
    <property type="entry name" value="Cu-oxidase_C"/>
</dbReference>
<reference evidence="5 6" key="1">
    <citation type="submission" date="2018-11" db="EMBL/GenBank/DDBJ databases">
        <title>Sequencing the genomes of 1000 actinobacteria strains.</title>
        <authorList>
            <person name="Klenk H.-P."/>
        </authorList>
    </citation>
    <scope>NUCLEOTIDE SEQUENCE [LARGE SCALE GENOMIC DNA]</scope>
    <source>
        <strain evidence="5 6">DSM 14418</strain>
    </source>
</reference>
<feature type="domain" description="Plastocyanin-like" evidence="4">
    <location>
        <begin position="90"/>
        <end position="203"/>
    </location>
</feature>
<dbReference type="Gene3D" id="2.60.40.420">
    <property type="entry name" value="Cupredoxins - blue copper proteins"/>
    <property type="match status" value="3"/>
</dbReference>
<dbReference type="PANTHER" id="PTHR48267">
    <property type="entry name" value="CUPREDOXIN SUPERFAMILY PROTEIN"/>
    <property type="match status" value="1"/>
</dbReference>
<dbReference type="PANTHER" id="PTHR48267:SF1">
    <property type="entry name" value="BILIRUBIN OXIDASE"/>
    <property type="match status" value="1"/>
</dbReference>
<dbReference type="RefSeq" id="WP_123916470.1">
    <property type="nucleotide sequence ID" value="NZ_RKRA01000001.1"/>
</dbReference>
<evidence type="ECO:0000259" key="4">
    <source>
        <dbReference type="Pfam" id="PF07732"/>
    </source>
</evidence>
<dbReference type="Pfam" id="PF00394">
    <property type="entry name" value="Cu-oxidase"/>
    <property type="match status" value="1"/>
</dbReference>
<dbReference type="Proteomes" id="UP000280726">
    <property type="component" value="Unassembled WGS sequence"/>
</dbReference>
<organism evidence="5 6">
    <name type="scientific">Georgenia muralis</name>
    <dbReference type="NCBI Taxonomy" id="154117"/>
    <lineage>
        <taxon>Bacteria</taxon>
        <taxon>Bacillati</taxon>
        <taxon>Actinomycetota</taxon>
        <taxon>Actinomycetes</taxon>
        <taxon>Micrococcales</taxon>
        <taxon>Bogoriellaceae</taxon>
        <taxon>Georgenia</taxon>
    </lineage>
</organism>
<evidence type="ECO:0000313" key="5">
    <source>
        <dbReference type="EMBL" id="RPF27137.1"/>
    </source>
</evidence>